<keyword evidence="2" id="KW-1185">Reference proteome</keyword>
<gene>
    <name evidence="1" type="ORF">Zmor_008037</name>
</gene>
<organism evidence="1 2">
    <name type="scientific">Zophobas morio</name>
    <dbReference type="NCBI Taxonomy" id="2755281"/>
    <lineage>
        <taxon>Eukaryota</taxon>
        <taxon>Metazoa</taxon>
        <taxon>Ecdysozoa</taxon>
        <taxon>Arthropoda</taxon>
        <taxon>Hexapoda</taxon>
        <taxon>Insecta</taxon>
        <taxon>Pterygota</taxon>
        <taxon>Neoptera</taxon>
        <taxon>Endopterygota</taxon>
        <taxon>Coleoptera</taxon>
        <taxon>Polyphaga</taxon>
        <taxon>Cucujiformia</taxon>
        <taxon>Tenebrionidae</taxon>
        <taxon>Zophobas</taxon>
    </lineage>
</organism>
<evidence type="ECO:0000313" key="2">
    <source>
        <dbReference type="Proteomes" id="UP001168821"/>
    </source>
</evidence>
<dbReference type="Proteomes" id="UP001168821">
    <property type="component" value="Unassembled WGS sequence"/>
</dbReference>
<dbReference type="AlphaFoldDB" id="A0AA38IZG2"/>
<name>A0AA38IZG2_9CUCU</name>
<reference evidence="1" key="1">
    <citation type="journal article" date="2023" name="G3 (Bethesda)">
        <title>Whole genome assemblies of Zophobas morio and Tenebrio molitor.</title>
        <authorList>
            <person name="Kaur S."/>
            <person name="Stinson S.A."/>
            <person name="diCenzo G.C."/>
        </authorList>
    </citation>
    <scope>NUCLEOTIDE SEQUENCE</scope>
    <source>
        <strain evidence="1">QUZm001</strain>
    </source>
</reference>
<comment type="caution">
    <text evidence="1">The sequence shown here is derived from an EMBL/GenBank/DDBJ whole genome shotgun (WGS) entry which is preliminary data.</text>
</comment>
<evidence type="ECO:0000313" key="1">
    <source>
        <dbReference type="EMBL" id="KAJ3663814.1"/>
    </source>
</evidence>
<sequence length="109" mass="12236">MTLTFTPLVMKLNEEAFSYSLHRSRFRSVFTASRLVSIVVRNFCFLPSPPRSHADLKRRAFSPKKSIASRPISAVHVSTSGTRIVALLTAQKSCEPVTGSPFFRNFGWC</sequence>
<accession>A0AA38IZG2</accession>
<dbReference type="EMBL" id="JALNTZ010000002">
    <property type="protein sequence ID" value="KAJ3663814.1"/>
    <property type="molecule type" value="Genomic_DNA"/>
</dbReference>
<proteinExistence type="predicted"/>
<protein>
    <submittedName>
        <fullName evidence="1">Uncharacterized protein</fullName>
    </submittedName>
</protein>